<feature type="transmembrane region" description="Helical" evidence="7">
    <location>
        <begin position="435"/>
        <end position="456"/>
    </location>
</feature>
<evidence type="ECO:0000256" key="7">
    <source>
        <dbReference type="SAM" id="Phobius"/>
    </source>
</evidence>
<feature type="transmembrane region" description="Helical" evidence="7">
    <location>
        <begin position="93"/>
        <end position="116"/>
    </location>
</feature>
<keyword evidence="5 7" id="KW-1133">Transmembrane helix</keyword>
<feature type="transmembrane region" description="Helical" evidence="7">
    <location>
        <begin position="236"/>
        <end position="254"/>
    </location>
</feature>
<reference evidence="10" key="1">
    <citation type="submission" date="2017-05" db="EMBL/GenBank/DDBJ databases">
        <title>Complete and WGS of Bordetella genogroups.</title>
        <authorList>
            <person name="Spilker T."/>
            <person name="Lipuma J."/>
        </authorList>
    </citation>
    <scope>NUCLEOTIDE SEQUENCE [LARGE SCALE GENOMIC DNA]</scope>
    <source>
        <strain evidence="10">AU6712</strain>
    </source>
</reference>
<feature type="transmembrane region" description="Helical" evidence="7">
    <location>
        <begin position="25"/>
        <end position="49"/>
    </location>
</feature>
<dbReference type="CDD" id="cd17321">
    <property type="entry name" value="MFS_MMR_MDR_like"/>
    <property type="match status" value="1"/>
</dbReference>
<evidence type="ECO:0000256" key="4">
    <source>
        <dbReference type="ARBA" id="ARBA00022692"/>
    </source>
</evidence>
<feature type="domain" description="Major facilitator superfamily (MFS) profile" evidence="8">
    <location>
        <begin position="27"/>
        <end position="458"/>
    </location>
</feature>
<feature type="transmembrane region" description="Helical" evidence="7">
    <location>
        <begin position="181"/>
        <end position="200"/>
    </location>
</feature>
<dbReference type="InterPro" id="IPR011701">
    <property type="entry name" value="MFS"/>
</dbReference>
<keyword evidence="2" id="KW-0813">Transport</keyword>
<protein>
    <submittedName>
        <fullName evidence="9">MFS transporter</fullName>
    </submittedName>
</protein>
<dbReference type="SUPFAM" id="SSF103473">
    <property type="entry name" value="MFS general substrate transporter"/>
    <property type="match status" value="1"/>
</dbReference>
<proteinExistence type="predicted"/>
<organism evidence="9 10">
    <name type="scientific">Bordetella genomosp. 12</name>
    <dbReference type="NCBI Taxonomy" id="463035"/>
    <lineage>
        <taxon>Bacteria</taxon>
        <taxon>Pseudomonadati</taxon>
        <taxon>Pseudomonadota</taxon>
        <taxon>Betaproteobacteria</taxon>
        <taxon>Burkholderiales</taxon>
        <taxon>Alcaligenaceae</taxon>
        <taxon>Bordetella</taxon>
    </lineage>
</organism>
<accession>A0A261VV65</accession>
<dbReference type="OrthoDB" id="9807274at2"/>
<dbReference type="PROSITE" id="PS50850">
    <property type="entry name" value="MFS"/>
    <property type="match status" value="1"/>
</dbReference>
<evidence type="ECO:0000313" key="9">
    <source>
        <dbReference type="EMBL" id="OZI77183.1"/>
    </source>
</evidence>
<dbReference type="AlphaFoldDB" id="A0A261VV65"/>
<feature type="transmembrane region" description="Helical" evidence="7">
    <location>
        <begin position="275"/>
        <end position="300"/>
    </location>
</feature>
<keyword evidence="10" id="KW-1185">Reference proteome</keyword>
<evidence type="ECO:0000313" key="10">
    <source>
        <dbReference type="Proteomes" id="UP000216429"/>
    </source>
</evidence>
<comment type="caution">
    <text evidence="9">The sequence shown here is derived from an EMBL/GenBank/DDBJ whole genome shotgun (WGS) entry which is preliminary data.</text>
</comment>
<evidence type="ECO:0000256" key="1">
    <source>
        <dbReference type="ARBA" id="ARBA00004651"/>
    </source>
</evidence>
<dbReference type="Gene3D" id="1.20.1720.10">
    <property type="entry name" value="Multidrug resistance protein D"/>
    <property type="match status" value="1"/>
</dbReference>
<name>A0A261VV65_9BORD</name>
<feature type="transmembrane region" description="Helical" evidence="7">
    <location>
        <begin position="61"/>
        <end position="81"/>
    </location>
</feature>
<feature type="transmembrane region" description="Helical" evidence="7">
    <location>
        <begin position="154"/>
        <end position="175"/>
    </location>
</feature>
<dbReference type="PANTHER" id="PTHR42718">
    <property type="entry name" value="MAJOR FACILITATOR SUPERFAMILY MULTIDRUG TRANSPORTER MFSC"/>
    <property type="match status" value="1"/>
</dbReference>
<keyword evidence="3" id="KW-1003">Cell membrane</keyword>
<dbReference type="Pfam" id="PF07690">
    <property type="entry name" value="MFS_1"/>
    <property type="match status" value="1"/>
</dbReference>
<keyword evidence="6 7" id="KW-0472">Membrane</keyword>
<feature type="transmembrane region" description="Helical" evidence="7">
    <location>
        <begin position="312"/>
        <end position="332"/>
    </location>
</feature>
<evidence type="ECO:0000256" key="2">
    <source>
        <dbReference type="ARBA" id="ARBA00022448"/>
    </source>
</evidence>
<feature type="transmembrane region" description="Helical" evidence="7">
    <location>
        <begin position="411"/>
        <end position="429"/>
    </location>
</feature>
<feature type="transmembrane region" description="Helical" evidence="7">
    <location>
        <begin position="363"/>
        <end position="382"/>
    </location>
</feature>
<gene>
    <name evidence="9" type="ORF">CAL22_01105</name>
</gene>
<evidence type="ECO:0000256" key="6">
    <source>
        <dbReference type="ARBA" id="ARBA00023136"/>
    </source>
</evidence>
<dbReference type="EMBL" id="NEVU01000001">
    <property type="protein sequence ID" value="OZI77183.1"/>
    <property type="molecule type" value="Genomic_DNA"/>
</dbReference>
<evidence type="ECO:0000256" key="5">
    <source>
        <dbReference type="ARBA" id="ARBA00022989"/>
    </source>
</evidence>
<feature type="transmembrane region" description="Helical" evidence="7">
    <location>
        <begin position="212"/>
        <end position="230"/>
    </location>
</feature>
<dbReference type="Proteomes" id="UP000216429">
    <property type="component" value="Unassembled WGS sequence"/>
</dbReference>
<keyword evidence="4 7" id="KW-0812">Transmembrane</keyword>
<dbReference type="GO" id="GO:0022857">
    <property type="term" value="F:transmembrane transporter activity"/>
    <property type="evidence" value="ECO:0007669"/>
    <property type="project" value="InterPro"/>
</dbReference>
<dbReference type="Gene3D" id="1.20.1250.20">
    <property type="entry name" value="MFS general substrate transporter like domains"/>
    <property type="match status" value="1"/>
</dbReference>
<dbReference type="RefSeq" id="WP_094809655.1">
    <property type="nucleotide sequence ID" value="NZ_NEVU01000001.1"/>
</dbReference>
<dbReference type="InterPro" id="IPR020846">
    <property type="entry name" value="MFS_dom"/>
</dbReference>
<comment type="subcellular location">
    <subcellularLocation>
        <location evidence="1">Cell membrane</location>
        <topology evidence="1">Multi-pass membrane protein</topology>
    </subcellularLocation>
</comment>
<dbReference type="PRINTS" id="PR01036">
    <property type="entry name" value="TCRTETB"/>
</dbReference>
<dbReference type="InterPro" id="IPR036259">
    <property type="entry name" value="MFS_trans_sf"/>
</dbReference>
<sequence>MSPVAAVDAAPGKSTPDGLPVPQRYYAAATVVVGMSLSVLDATIANVALPTIAGDLNAPPSAAVWVLNAYNLAVVTMLLPMSALAERIGFRRMFTIGLALFTLASLACALSGSLLQLSLARMVQGIGAATMMCMFGGLVRNIYPTSLLGRGISINATTVALMSVLGPTIGSFILSVADWRWIFAVNLPIGILLMMGLRFLPEVPRNTARMDYFSALLSMVTLGSFISGVDSLAQDPLRSLGLIALSIVTGLLLVRRSWGQTAPLVPIDLLRIRTVGFAVMASASTFAAQMSSYVALPFYFQHILGRPHLEVGLLMAAWPLGTGLIAPVAGFLSDRYSAAVLSCVGAGAMVAGLLWLVCSPLDASNARLMVGMFVAGVGFGFFQTPNNRAMLAAAPRHRSGAAGGLQATTRVFGQSFGTALVAIAFGLSAAHGPTLGLIAAAVCASLAIVVNSVRIAKRIGLPQR</sequence>
<evidence type="ECO:0000256" key="3">
    <source>
        <dbReference type="ARBA" id="ARBA00022475"/>
    </source>
</evidence>
<feature type="transmembrane region" description="Helical" evidence="7">
    <location>
        <begin position="122"/>
        <end position="142"/>
    </location>
</feature>
<evidence type="ECO:0000259" key="8">
    <source>
        <dbReference type="PROSITE" id="PS50850"/>
    </source>
</evidence>
<dbReference type="GO" id="GO:0005886">
    <property type="term" value="C:plasma membrane"/>
    <property type="evidence" value="ECO:0007669"/>
    <property type="project" value="UniProtKB-SubCell"/>
</dbReference>
<feature type="transmembrane region" description="Helical" evidence="7">
    <location>
        <begin position="339"/>
        <end position="357"/>
    </location>
</feature>
<dbReference type="PANTHER" id="PTHR42718:SF46">
    <property type="entry name" value="BLR6921 PROTEIN"/>
    <property type="match status" value="1"/>
</dbReference>